<feature type="domain" description="Transposable element P transposase-like RNase H C-terminal" evidence="4">
    <location>
        <begin position="396"/>
        <end position="423"/>
    </location>
</feature>
<reference evidence="5" key="1">
    <citation type="journal article" date="2018" name="PLoS Negl. Trop. Dis.">
        <title>Sialome diversity of ticks revealed by RNAseq of single tick salivary glands.</title>
        <authorList>
            <person name="Perner J."/>
            <person name="Kropackova S."/>
            <person name="Kopacek P."/>
            <person name="Ribeiro J.M."/>
        </authorList>
    </citation>
    <scope>NUCLEOTIDE SEQUENCE</scope>
    <source>
        <strain evidence="5">Siblings of single egg batch collected in Ceske Budejovice</strain>
        <tissue evidence="5">Salivary glands</tissue>
    </source>
</reference>
<dbReference type="Pfam" id="PF12017">
    <property type="entry name" value="Tnp_P_element"/>
    <property type="match status" value="1"/>
</dbReference>
<feature type="non-terminal residue" evidence="5">
    <location>
        <position position="1"/>
    </location>
</feature>
<feature type="domain" description="Transposable element P transposase-like GTP-binding insertion" evidence="3">
    <location>
        <begin position="212"/>
        <end position="322"/>
    </location>
</feature>
<dbReference type="InterPro" id="IPR021896">
    <property type="entry name" value="THAP9-like_HTH"/>
</dbReference>
<dbReference type="Pfam" id="PF21788">
    <property type="entry name" value="TNP-like_GBD"/>
    <property type="match status" value="1"/>
</dbReference>
<dbReference type="InterPro" id="IPR048367">
    <property type="entry name" value="TNP-like_RNaseH_C"/>
</dbReference>
<evidence type="ECO:0000259" key="3">
    <source>
        <dbReference type="Pfam" id="PF21788"/>
    </source>
</evidence>
<organism evidence="5">
    <name type="scientific">Ixodes ricinus</name>
    <name type="common">Common tick</name>
    <name type="synonym">Acarus ricinus</name>
    <dbReference type="NCBI Taxonomy" id="34613"/>
    <lineage>
        <taxon>Eukaryota</taxon>
        <taxon>Metazoa</taxon>
        <taxon>Ecdysozoa</taxon>
        <taxon>Arthropoda</taxon>
        <taxon>Chelicerata</taxon>
        <taxon>Arachnida</taxon>
        <taxon>Acari</taxon>
        <taxon>Parasitiformes</taxon>
        <taxon>Ixodida</taxon>
        <taxon>Ixodoidea</taxon>
        <taxon>Ixodidae</taxon>
        <taxon>Ixodinae</taxon>
        <taxon>Ixodes</taxon>
    </lineage>
</organism>
<evidence type="ECO:0000259" key="2">
    <source>
        <dbReference type="Pfam" id="PF21787"/>
    </source>
</evidence>
<accession>A0A147BK81</accession>
<dbReference type="Pfam" id="PF21787">
    <property type="entry name" value="TNP-like_RNaseH_N"/>
    <property type="match status" value="1"/>
</dbReference>
<feature type="domain" description="Transposable element P transposase-like RNase H" evidence="2">
    <location>
        <begin position="62"/>
        <end position="189"/>
    </location>
</feature>
<proteinExistence type="predicted"/>
<dbReference type="InterPro" id="IPR048365">
    <property type="entry name" value="TNP-like_RNaseH_N"/>
</dbReference>
<dbReference type="EMBL" id="GEGO01004270">
    <property type="protein sequence ID" value="JAR91134.1"/>
    <property type="molecule type" value="Transcribed_RNA"/>
</dbReference>
<dbReference type="InterPro" id="IPR048366">
    <property type="entry name" value="TNP-like_GBD"/>
</dbReference>
<evidence type="ECO:0000313" key="5">
    <source>
        <dbReference type="EMBL" id="JAR91134.1"/>
    </source>
</evidence>
<sequence>IFRVQLYLQPLSKFGRRWPDRFKPFALNPYFHSPKAYKYLAKLLSLPSQRSLQTWLSDIAIEPGLIASVLDTVKNNMKDRVCTLLFDEISLKRNLYHDVKRDLVHGYANNGTKRSSEIANSVLVVLLSGVSKHWIPSLSFILVSKKLNPEDLEKIIIDIIQDLGSGGVLVKAVICDQGESNSTMAVKLGVTPDHLFFMVGDERVYFMFDTPHLLKCTRNNLRKGNLHIGSEIVKWLYIREVHSSSHRLNLKLAPKLTDRHVNQTPFGNMKVKLAVQVLSNSVAAAVFTFAALNILAPDSVFTAEFIERMDQLFDSLNSSVVCRDDSRKLRYALAATSEHHEFLKSCLSLISQWKFISAPKQPPTIKGWQITVSAILLFWEDVHQNCDTELLLTRRLNQDPIENLFATVRQQHGCKETPNAFQFVTGLKHILVGKLFKISTRSNCEADRAAILTELKSLPMPIPSTSCCPTELSAD</sequence>
<protein>
    <submittedName>
        <fullName evidence="5">Putative transposase</fullName>
    </submittedName>
</protein>
<dbReference type="AlphaFoldDB" id="A0A147BK81"/>
<feature type="domain" description="THAP9-like helix-turn-helix" evidence="1">
    <location>
        <begin position="16"/>
        <end position="55"/>
    </location>
</feature>
<evidence type="ECO:0000259" key="4">
    <source>
        <dbReference type="Pfam" id="PF21789"/>
    </source>
</evidence>
<name>A0A147BK81_IXORI</name>
<dbReference type="Pfam" id="PF21789">
    <property type="entry name" value="TNP-like_RNaseH_C"/>
    <property type="match status" value="1"/>
</dbReference>
<evidence type="ECO:0000259" key="1">
    <source>
        <dbReference type="Pfam" id="PF12017"/>
    </source>
</evidence>